<dbReference type="InParanoid" id="A0A1B4XC90"/>
<protein>
    <recommendedName>
        <fullName evidence="4">YfaZ family protein</fullName>
    </recommendedName>
</protein>
<dbReference type="KEGG" id="slim:SCL_0072"/>
<proteinExistence type="predicted"/>
<evidence type="ECO:0008006" key="4">
    <source>
        <dbReference type="Google" id="ProtNLM"/>
    </source>
</evidence>
<dbReference type="EMBL" id="AP014879">
    <property type="protein sequence ID" value="BAV32396.1"/>
    <property type="molecule type" value="Genomic_DNA"/>
</dbReference>
<feature type="chain" id="PRO_5008572258" description="YfaZ family protein" evidence="1">
    <location>
        <begin position="20"/>
        <end position="183"/>
    </location>
</feature>
<feature type="signal peptide" evidence="1">
    <location>
        <begin position="1"/>
        <end position="19"/>
    </location>
</feature>
<dbReference type="Proteomes" id="UP000243180">
    <property type="component" value="Chromosome"/>
</dbReference>
<evidence type="ECO:0000313" key="3">
    <source>
        <dbReference type="Proteomes" id="UP000243180"/>
    </source>
</evidence>
<name>A0A1B4XC90_9GAMM</name>
<reference evidence="2 3" key="1">
    <citation type="submission" date="2015-05" db="EMBL/GenBank/DDBJ databases">
        <title>Complete genome sequence of a sulfur-oxidizing gammaproteobacterium strain HA5.</title>
        <authorList>
            <person name="Miura A."/>
            <person name="Kojima H."/>
            <person name="Fukui M."/>
        </authorList>
    </citation>
    <scope>NUCLEOTIDE SEQUENCE [LARGE SCALE GENOMIC DNA]</scope>
    <source>
        <strain evidence="2 3">HA5</strain>
    </source>
</reference>
<accession>A0A1B4XC90</accession>
<keyword evidence="3" id="KW-1185">Reference proteome</keyword>
<organism evidence="2 3">
    <name type="scientific">Sulfuricaulis limicola</name>
    <dbReference type="NCBI Taxonomy" id="1620215"/>
    <lineage>
        <taxon>Bacteria</taxon>
        <taxon>Pseudomonadati</taxon>
        <taxon>Pseudomonadota</taxon>
        <taxon>Gammaproteobacteria</taxon>
        <taxon>Acidiferrobacterales</taxon>
        <taxon>Acidiferrobacteraceae</taxon>
        <taxon>Sulfuricaulis</taxon>
    </lineage>
</organism>
<sequence length="183" mass="19867">MRFRIFLAVLTAGFSGAVAADSIDINLNNDSIQAMYATNWRTAEFNMGLLSNTDQNDWAASMGLLAKGEKQSGATRIEGGLGGKLYFADVANQDVLALGLGGEFRTFPNNGPIGIGGYLYYAPNVVTTMDGEKFWEFGARVEFEAVKKTANIYLGYRKMRADLDDGRDIIVDSGLHAGVKITF</sequence>
<dbReference type="RefSeq" id="WP_096359081.1">
    <property type="nucleotide sequence ID" value="NZ_AP014879.1"/>
</dbReference>
<gene>
    <name evidence="2" type="ORF">SCL_0072</name>
</gene>
<evidence type="ECO:0000256" key="1">
    <source>
        <dbReference type="SAM" id="SignalP"/>
    </source>
</evidence>
<dbReference type="AlphaFoldDB" id="A0A1B4XC90"/>
<dbReference type="OrthoDB" id="6399250at2"/>
<keyword evidence="1" id="KW-0732">Signal</keyword>
<evidence type="ECO:0000313" key="2">
    <source>
        <dbReference type="EMBL" id="BAV32396.1"/>
    </source>
</evidence>